<dbReference type="EMBL" id="JARLKZ010000009">
    <property type="protein sequence ID" value="MEC0241328.1"/>
    <property type="molecule type" value="Genomic_DNA"/>
</dbReference>
<feature type="region of interest" description="Disordered" evidence="1">
    <location>
        <begin position="86"/>
        <end position="108"/>
    </location>
</feature>
<dbReference type="RefSeq" id="WP_326089055.1">
    <property type="nucleotide sequence ID" value="NZ_JARLKZ010000009.1"/>
</dbReference>
<gene>
    <name evidence="2" type="ORF">P4H66_15910</name>
</gene>
<organism evidence="2 3">
    <name type="scientific">Paenibacillus dokdonensis</name>
    <dbReference type="NCBI Taxonomy" id="2567944"/>
    <lineage>
        <taxon>Bacteria</taxon>
        <taxon>Bacillati</taxon>
        <taxon>Bacillota</taxon>
        <taxon>Bacilli</taxon>
        <taxon>Bacillales</taxon>
        <taxon>Paenibacillaceae</taxon>
        <taxon>Paenibacillus</taxon>
    </lineage>
</organism>
<keyword evidence="3" id="KW-1185">Reference proteome</keyword>
<feature type="compositionally biased region" description="Basic and acidic residues" evidence="1">
    <location>
        <begin position="87"/>
        <end position="106"/>
    </location>
</feature>
<sequence>MTKQIQAYFRNEDDAESAKTKLIGTHTEHLEVSRLGTRLDGNRHILLPIAPVSMAGNMNTGGASAAVGVPGVGYSAPVVPVVDDENDIYRQSEDTPPEERETRRDIDQDEPVLGIADLNGNNYDDLDYVLSCKVRDEDYAEVLNKLRNNGGYVEIFD</sequence>
<protein>
    <submittedName>
        <fullName evidence="2">Uncharacterized protein</fullName>
    </submittedName>
</protein>
<evidence type="ECO:0000256" key="1">
    <source>
        <dbReference type="SAM" id="MobiDB-lite"/>
    </source>
</evidence>
<comment type="caution">
    <text evidence="2">The sequence shown here is derived from an EMBL/GenBank/DDBJ whole genome shotgun (WGS) entry which is preliminary data.</text>
</comment>
<evidence type="ECO:0000313" key="3">
    <source>
        <dbReference type="Proteomes" id="UP001344632"/>
    </source>
</evidence>
<accession>A0ABU6GQ17</accession>
<name>A0ABU6GQ17_9BACL</name>
<proteinExistence type="predicted"/>
<dbReference type="Proteomes" id="UP001344632">
    <property type="component" value="Unassembled WGS sequence"/>
</dbReference>
<evidence type="ECO:0000313" key="2">
    <source>
        <dbReference type="EMBL" id="MEC0241328.1"/>
    </source>
</evidence>
<reference evidence="2 3" key="1">
    <citation type="submission" date="2023-03" db="EMBL/GenBank/DDBJ databases">
        <title>Bacillus Genome Sequencing.</title>
        <authorList>
            <person name="Dunlap C."/>
        </authorList>
    </citation>
    <scope>NUCLEOTIDE SEQUENCE [LARGE SCALE GENOMIC DNA]</scope>
    <source>
        <strain evidence="2 3">BD-525</strain>
    </source>
</reference>